<dbReference type="RefSeq" id="WP_018624962.1">
    <property type="nucleotide sequence ID" value="NZ_CP140158.1"/>
</dbReference>
<dbReference type="SUPFAM" id="SSF160631">
    <property type="entry name" value="SMI1/KNR4-like"/>
    <property type="match status" value="1"/>
</dbReference>
<organism evidence="2 3">
    <name type="scientific">Kangiella aquimarina</name>
    <dbReference type="NCBI Taxonomy" id="261965"/>
    <lineage>
        <taxon>Bacteria</taxon>
        <taxon>Pseudomonadati</taxon>
        <taxon>Pseudomonadota</taxon>
        <taxon>Gammaproteobacteria</taxon>
        <taxon>Kangiellales</taxon>
        <taxon>Kangiellaceae</taxon>
        <taxon>Kangiella</taxon>
    </lineage>
</organism>
<name>A0ABZ0X1U5_9GAMM</name>
<protein>
    <submittedName>
        <fullName evidence="2">SMI1/KNR4 family protein</fullName>
    </submittedName>
</protein>
<evidence type="ECO:0000313" key="3">
    <source>
        <dbReference type="Proteomes" id="UP001324185"/>
    </source>
</evidence>
<dbReference type="InterPro" id="IPR037883">
    <property type="entry name" value="Knr4/Smi1-like_sf"/>
</dbReference>
<dbReference type="Gene3D" id="3.40.1580.10">
    <property type="entry name" value="SMI1/KNR4-like"/>
    <property type="match status" value="1"/>
</dbReference>
<reference evidence="2 3" key="1">
    <citation type="submission" date="2023-11" db="EMBL/GenBank/DDBJ databases">
        <title>MicrobeMod: A computational toolkit for identifying prokaryotic methylation and restriction-modification with nanopore sequencing.</title>
        <authorList>
            <person name="Crits-Christoph A."/>
            <person name="Kang S.C."/>
            <person name="Lee H."/>
            <person name="Ostrov N."/>
        </authorList>
    </citation>
    <scope>NUCLEOTIDE SEQUENCE [LARGE SCALE GENOMIC DNA]</scope>
    <source>
        <strain evidence="2 3">DSMZ 16071</strain>
    </source>
</reference>
<evidence type="ECO:0000259" key="1">
    <source>
        <dbReference type="SMART" id="SM00860"/>
    </source>
</evidence>
<keyword evidence="3" id="KW-1185">Reference proteome</keyword>
<dbReference type="Pfam" id="PF09346">
    <property type="entry name" value="SMI1_KNR4"/>
    <property type="match status" value="1"/>
</dbReference>
<gene>
    <name evidence="2" type="ORF">SR900_08430</name>
</gene>
<proteinExistence type="predicted"/>
<dbReference type="SMART" id="SM00860">
    <property type="entry name" value="SMI1_KNR4"/>
    <property type="match status" value="1"/>
</dbReference>
<dbReference type="EMBL" id="CP140158">
    <property type="protein sequence ID" value="WQG84490.1"/>
    <property type="molecule type" value="Genomic_DNA"/>
</dbReference>
<accession>A0ABZ0X1U5</accession>
<feature type="domain" description="Knr4/Smi1-like" evidence="1">
    <location>
        <begin position="4"/>
        <end position="69"/>
    </location>
</feature>
<dbReference type="Proteomes" id="UP001324185">
    <property type="component" value="Chromosome"/>
</dbReference>
<evidence type="ECO:0000313" key="2">
    <source>
        <dbReference type="EMBL" id="WQG84490.1"/>
    </source>
</evidence>
<sequence length="69" mass="7906">MFEPTSKKDINQLEKRLGVKLPDSYTDFLTVTNGWIQLQLDAEDGLLFDTANVGQLCDKCQESYHLLAW</sequence>
<dbReference type="InterPro" id="IPR018958">
    <property type="entry name" value="Knr4/Smi1-like_dom"/>
</dbReference>